<dbReference type="eggNOG" id="COG0673">
    <property type="taxonomic scope" value="Bacteria"/>
</dbReference>
<dbReference type="Gene3D" id="3.40.50.720">
    <property type="entry name" value="NAD(P)-binding Rossmann-like Domain"/>
    <property type="match status" value="1"/>
</dbReference>
<protein>
    <submittedName>
        <fullName evidence="4">Putative oxidoreductase</fullName>
    </submittedName>
</protein>
<reference evidence="4 5" key="1">
    <citation type="submission" date="2013-09" db="EMBL/GenBank/DDBJ databases">
        <title>Whole genome shotgun sequence of Novosphingobium tardaugens NBRC 16725.</title>
        <authorList>
            <person name="Isaki S."/>
            <person name="Hosoyama A."/>
            <person name="Tsuchikane K."/>
            <person name="Katsumata H."/>
            <person name="Ando Y."/>
            <person name="Yamazaki S."/>
            <person name="Fujita N."/>
        </authorList>
    </citation>
    <scope>NUCLEOTIDE SEQUENCE [LARGE SCALE GENOMIC DNA]</scope>
    <source>
        <strain evidence="4 5">NBRC 16725</strain>
    </source>
</reference>
<dbReference type="SUPFAM" id="SSF55347">
    <property type="entry name" value="Glyceraldehyde-3-phosphate dehydrogenase-like, C-terminal domain"/>
    <property type="match status" value="1"/>
</dbReference>
<dbReference type="RefSeq" id="WP_021689401.1">
    <property type="nucleotide sequence ID" value="NZ_BASZ01000002.1"/>
</dbReference>
<dbReference type="GO" id="GO:0000166">
    <property type="term" value="F:nucleotide binding"/>
    <property type="evidence" value="ECO:0007669"/>
    <property type="project" value="InterPro"/>
</dbReference>
<evidence type="ECO:0000313" key="5">
    <source>
        <dbReference type="Proteomes" id="UP000016568"/>
    </source>
</evidence>
<dbReference type="OrthoDB" id="9801953at2"/>
<accession>U2ZSZ3</accession>
<evidence type="ECO:0000259" key="3">
    <source>
        <dbReference type="Pfam" id="PF22725"/>
    </source>
</evidence>
<dbReference type="AlphaFoldDB" id="U2ZSZ3"/>
<name>U2ZSZ3_9SPHN</name>
<comment type="caution">
    <text evidence="4">The sequence shown here is derived from an EMBL/GenBank/DDBJ whole genome shotgun (WGS) entry which is preliminary data.</text>
</comment>
<dbReference type="KEGG" id="ntd:EGO55_02435"/>
<dbReference type="Proteomes" id="UP000016568">
    <property type="component" value="Unassembled WGS sequence"/>
</dbReference>
<dbReference type="Gene3D" id="3.30.360.10">
    <property type="entry name" value="Dihydrodipicolinate Reductase, domain 2"/>
    <property type="match status" value="1"/>
</dbReference>
<dbReference type="PANTHER" id="PTHR43818">
    <property type="entry name" value="BCDNA.GH03377"/>
    <property type="match status" value="1"/>
</dbReference>
<keyword evidence="5" id="KW-1185">Reference proteome</keyword>
<dbReference type="Pfam" id="PF01408">
    <property type="entry name" value="GFO_IDH_MocA"/>
    <property type="match status" value="1"/>
</dbReference>
<feature type="domain" description="GFO/IDH/MocA-like oxidoreductase" evidence="3">
    <location>
        <begin position="138"/>
        <end position="259"/>
    </location>
</feature>
<dbReference type="InterPro" id="IPR050463">
    <property type="entry name" value="Gfo/Idh/MocA_oxidrdct_glycsds"/>
</dbReference>
<proteinExistence type="predicted"/>
<keyword evidence="1" id="KW-0560">Oxidoreductase</keyword>
<evidence type="ECO:0000259" key="2">
    <source>
        <dbReference type="Pfam" id="PF01408"/>
    </source>
</evidence>
<dbReference type="PANTHER" id="PTHR43818:SF11">
    <property type="entry name" value="BCDNA.GH03377"/>
    <property type="match status" value="1"/>
</dbReference>
<evidence type="ECO:0000313" key="4">
    <source>
        <dbReference type="EMBL" id="GAD48494.1"/>
    </source>
</evidence>
<dbReference type="InterPro" id="IPR000683">
    <property type="entry name" value="Gfo/Idh/MocA-like_OxRdtase_N"/>
</dbReference>
<dbReference type="Pfam" id="PF22725">
    <property type="entry name" value="GFO_IDH_MocA_C3"/>
    <property type="match status" value="1"/>
</dbReference>
<dbReference type="InterPro" id="IPR036291">
    <property type="entry name" value="NAD(P)-bd_dom_sf"/>
</dbReference>
<sequence length="376" mass="40584">MTTQGTQPGAVVVGTGFGLFTHVRALREAGFEVRAIIGRNLEKTRERAAPLNIPVASNDLEAVLAADPAIVLVTVATPPHAHYTPVMQAIAAGRNVMSEKPFAKDLAQAREMLDAAEKAGVVHALGAEFRFDSAQALLRRVVQDGLIGEPIMFHRMYQQPGGDPNEELADWWTDANQGGGFLGAFGTHMIDQVLSTLGPIKAVSAILRKLSPGRPHQTSDDYYTMQFETESGCMGLIEAALGFPGPFVMTTKVAGTKGAAWVQSGAVFGDPEEVWVQDEKGERRQIAMPAELVNAAPTPFPIDDLIQTEMDRWHTQGFDVAPYAKLFGQIKARIENKPAPLPEPAGDFHDAAAGQAVLDAARRSAAERRWVEVEKA</sequence>
<evidence type="ECO:0000256" key="1">
    <source>
        <dbReference type="ARBA" id="ARBA00023002"/>
    </source>
</evidence>
<gene>
    <name evidence="4" type="ORF">NT2_02_05780</name>
</gene>
<dbReference type="InterPro" id="IPR055170">
    <property type="entry name" value="GFO_IDH_MocA-like_dom"/>
</dbReference>
<feature type="domain" description="Gfo/Idh/MocA-like oxidoreductase N-terminal" evidence="2">
    <location>
        <begin position="11"/>
        <end position="123"/>
    </location>
</feature>
<dbReference type="SUPFAM" id="SSF51735">
    <property type="entry name" value="NAD(P)-binding Rossmann-fold domains"/>
    <property type="match status" value="1"/>
</dbReference>
<organism evidence="4 5">
    <name type="scientific">Caenibius tardaugens NBRC 16725</name>
    <dbReference type="NCBI Taxonomy" id="1219035"/>
    <lineage>
        <taxon>Bacteria</taxon>
        <taxon>Pseudomonadati</taxon>
        <taxon>Pseudomonadota</taxon>
        <taxon>Alphaproteobacteria</taxon>
        <taxon>Sphingomonadales</taxon>
        <taxon>Erythrobacteraceae</taxon>
        <taxon>Caenibius</taxon>
    </lineage>
</organism>
<dbReference type="EMBL" id="BASZ01000002">
    <property type="protein sequence ID" value="GAD48494.1"/>
    <property type="molecule type" value="Genomic_DNA"/>
</dbReference>
<dbReference type="GO" id="GO:0016491">
    <property type="term" value="F:oxidoreductase activity"/>
    <property type="evidence" value="ECO:0007669"/>
    <property type="project" value="UniProtKB-KW"/>
</dbReference>